<dbReference type="Proteomes" id="UP000076066">
    <property type="component" value="Plasmid unnamed 2"/>
</dbReference>
<evidence type="ECO:0000256" key="1">
    <source>
        <dbReference type="SAM" id="SignalP"/>
    </source>
</evidence>
<name>A0A143DGA2_9PROT</name>
<dbReference type="GeneID" id="53317586"/>
<gene>
    <name evidence="2" type="ORF">AY555_10530</name>
</gene>
<feature type="signal peptide" evidence="1">
    <location>
        <begin position="1"/>
        <end position="27"/>
    </location>
</feature>
<accession>A0A143DGA2</accession>
<proteinExistence type="predicted"/>
<keyword evidence="3" id="KW-1185">Reference proteome</keyword>
<dbReference type="RefSeq" id="WP_066137111.1">
    <property type="nucleotide sequence ID" value="NZ_CP014527.1"/>
</dbReference>
<dbReference type="EMBL" id="CP014527">
    <property type="protein sequence ID" value="AMW35804.1"/>
    <property type="molecule type" value="Genomic_DNA"/>
</dbReference>
<organism evidence="2 3">
    <name type="scientific">Haematospirillum jordaniae</name>
    <dbReference type="NCBI Taxonomy" id="1549855"/>
    <lineage>
        <taxon>Bacteria</taxon>
        <taxon>Pseudomonadati</taxon>
        <taxon>Pseudomonadota</taxon>
        <taxon>Alphaproteobacteria</taxon>
        <taxon>Rhodospirillales</taxon>
        <taxon>Novispirillaceae</taxon>
        <taxon>Haematospirillum</taxon>
    </lineage>
</organism>
<dbReference type="KEGG" id="hjo:AY555_10530"/>
<sequence length="111" mass="12027">MSHRIIKFASVISIAAMSSLYASSANAATYGTCFELKPIEFVKVHGNNEVIFKVEGNETRYKLIDGTNTTSGKSMHQMLMLSMASGTRATGHSDDVQCSDALVKSIVLYNS</sequence>
<evidence type="ECO:0000313" key="2">
    <source>
        <dbReference type="EMBL" id="AMW35804.1"/>
    </source>
</evidence>
<geneLocation type="plasmid" evidence="2 3">
    <name>unnamed 2</name>
</geneLocation>
<keyword evidence="2" id="KW-0614">Plasmid</keyword>
<reference evidence="2 3" key="1">
    <citation type="submission" date="2016-02" db="EMBL/GenBank/DDBJ databases">
        <title>Complete Genome of H5569, the type strain of the newly described species Haematospirillium jordaniae.</title>
        <authorList>
            <person name="Nicholson A.C."/>
            <person name="Humrighouse B.W."/>
            <person name="Loparov V."/>
            <person name="McQuiston J.R."/>
        </authorList>
    </citation>
    <scope>NUCLEOTIDE SEQUENCE [LARGE SCALE GENOMIC DNA]</scope>
    <source>
        <strain evidence="2 3">H5569</strain>
        <plasmid evidence="3">Plasmid unnamed 2</plasmid>
    </source>
</reference>
<protein>
    <submittedName>
        <fullName evidence="2">Uncharacterized protein</fullName>
    </submittedName>
</protein>
<keyword evidence="1" id="KW-0732">Signal</keyword>
<dbReference type="AlphaFoldDB" id="A0A143DGA2"/>
<evidence type="ECO:0000313" key="3">
    <source>
        <dbReference type="Proteomes" id="UP000076066"/>
    </source>
</evidence>
<feature type="chain" id="PRO_5044368622" evidence="1">
    <location>
        <begin position="28"/>
        <end position="111"/>
    </location>
</feature>